<dbReference type="Proteomes" id="UP000037425">
    <property type="component" value="Unassembled WGS sequence"/>
</dbReference>
<evidence type="ECO:0000259" key="1">
    <source>
        <dbReference type="Pfam" id="PF03417"/>
    </source>
</evidence>
<proteinExistence type="predicted"/>
<dbReference type="PANTHER" id="PTHR34180">
    <property type="entry name" value="PEPTIDASE C45"/>
    <property type="match status" value="1"/>
</dbReference>
<dbReference type="Gene3D" id="1.10.10.2120">
    <property type="match status" value="1"/>
</dbReference>
<dbReference type="NCBIfam" id="NF040521">
    <property type="entry name" value="C45_proenzyme"/>
    <property type="match status" value="1"/>
</dbReference>
<name>A0A0L8BY05_ENSAD</name>
<dbReference type="InterPro" id="IPR005079">
    <property type="entry name" value="Peptidase_C45_hydrolase"/>
</dbReference>
<dbReference type="EMBL" id="LGAP01000005">
    <property type="protein sequence ID" value="KOF19577.1"/>
    <property type="molecule type" value="Genomic_DNA"/>
</dbReference>
<evidence type="ECO:0000313" key="2">
    <source>
        <dbReference type="EMBL" id="KOF19577.1"/>
    </source>
</evidence>
<comment type="caution">
    <text evidence="2">The sequence shown here is derived from an EMBL/GenBank/DDBJ whole genome shotgun (WGS) entry which is preliminary data.</text>
</comment>
<dbReference type="AlphaFoldDB" id="A0A0L8BY05"/>
<gene>
    <name evidence="2" type="ORF">AC244_12015</name>
</gene>
<protein>
    <submittedName>
        <fullName evidence="2">Peptidase C45</fullName>
    </submittedName>
</protein>
<sequence length="356" mass="38129">MTTERLPIVDCVSPEPRARGREHGEALRLPIREKIERWQSATAADYGEAPSSFFERLLKETGFRAAIERHTPELMEEVLGIAEGAGIDPETAYAMQLMDEEWWFGRAAHDGHCSGAAIAPSGRDVTAMGQTMDLPAWHDGAQALLKLRGKNGTPSLVFTSAGMIGLMGFSGRGLGICVNTLSGLRSRPDGLPVAFVMRGALARESATDAKRFLVGVPHASGQNYLIGDRWNVFALECSAAGAREVAAQNGRILHTNHPLVSLDLRTDAAASENSKARLSSLHAELCDAQGRTVENIKAALASRREGAAISMERRPDMGQTQLMSIGAVVYEIGGAIRGWVTGGPPSAGAWRELSFG</sequence>
<organism evidence="2 3">
    <name type="scientific">Ensifer adhaerens</name>
    <name type="common">Sinorhizobium morelense</name>
    <dbReference type="NCBI Taxonomy" id="106592"/>
    <lineage>
        <taxon>Bacteria</taxon>
        <taxon>Pseudomonadati</taxon>
        <taxon>Pseudomonadota</taxon>
        <taxon>Alphaproteobacteria</taxon>
        <taxon>Hyphomicrobiales</taxon>
        <taxon>Rhizobiaceae</taxon>
        <taxon>Sinorhizobium/Ensifer group</taxon>
        <taxon>Ensifer</taxon>
    </lineage>
</organism>
<accession>A0A0L8BY05</accession>
<dbReference type="Pfam" id="PF03417">
    <property type="entry name" value="AAT"/>
    <property type="match status" value="1"/>
</dbReference>
<dbReference type="InterPro" id="IPR047801">
    <property type="entry name" value="Peptidase_C45"/>
</dbReference>
<dbReference type="Gene3D" id="3.60.60.10">
    <property type="entry name" value="Penicillin V Acylase, Chain A"/>
    <property type="match status" value="1"/>
</dbReference>
<dbReference type="PATRIC" id="fig|106592.7.peg.6348"/>
<feature type="domain" description="Peptidase C45 hydrolase" evidence="1">
    <location>
        <begin position="159"/>
        <end position="285"/>
    </location>
</feature>
<dbReference type="PANTHER" id="PTHR34180:SF1">
    <property type="entry name" value="BETA-ALANYL-DOPAMINE_CARCININE HYDROLASE"/>
    <property type="match status" value="1"/>
</dbReference>
<evidence type="ECO:0000313" key="3">
    <source>
        <dbReference type="Proteomes" id="UP000037425"/>
    </source>
</evidence>
<dbReference type="InterPro" id="IPR047794">
    <property type="entry name" value="C45_proenzyme-like"/>
</dbReference>
<dbReference type="OrthoDB" id="8109453at2"/>
<reference evidence="3" key="1">
    <citation type="submission" date="2015-07" db="EMBL/GenBank/DDBJ databases">
        <title>Whole genome sequence of an Ensifer adhaerens strain isolated from a cave pool in the Wind Cave National Park.</title>
        <authorList>
            <person name="Eng W.W.H."/>
            <person name="Gan H.M."/>
            <person name="Barton H.A."/>
            <person name="Savka M.A."/>
        </authorList>
    </citation>
    <scope>NUCLEOTIDE SEQUENCE [LARGE SCALE GENOMIC DNA]</scope>
    <source>
        <strain evidence="3">SD006</strain>
    </source>
</reference>